<comment type="caution">
    <text evidence="2">The sequence shown here is derived from an EMBL/GenBank/DDBJ whole genome shotgun (WGS) entry which is preliminary data.</text>
</comment>
<dbReference type="EMBL" id="CAJNJA010023843">
    <property type="protein sequence ID" value="CAE7517384.1"/>
    <property type="molecule type" value="Genomic_DNA"/>
</dbReference>
<dbReference type="PANTHER" id="PTHR42928:SF5">
    <property type="entry name" value="BLR1237 PROTEIN"/>
    <property type="match status" value="1"/>
</dbReference>
<accession>A0A812TDK4</accession>
<sequence>MTTKYLSAIACGLMALAVAPGAIAQEQSVEEFYSNNDLTLVVGAAAGGGADFYARQFVPFWQKHIPGNPDIIVRNLPGASGMSAAIQMMSAAPKDGTEVAMLLRNNLYFPLVSDVPLDFEPLEANWLGSLTKEIYTVAIMTRAGIDSADDLFDTTVRMGATSFANENRVLPAMMNEYLGTQFEIITGYEGAAAMTLALERGEIDGRMLPVDNLIGYGNEAPFLEDGTIEVVLQTAVNSSEHFPDAPNLFDYIEDPEIEALARFVLAPMEAGRPFAAPAGIPEDRLAALRQAFMDAANDPEYIAHMEQVANTPTPISGEAVQEIVEEIYSASDDVLEKVRPLVNPQS</sequence>
<dbReference type="AlphaFoldDB" id="A0A812TDK4"/>
<keyword evidence="3" id="KW-1185">Reference proteome</keyword>
<keyword evidence="1" id="KW-0732">Signal</keyword>
<dbReference type="Gene3D" id="3.40.190.150">
    <property type="entry name" value="Bordetella uptake gene, domain 1"/>
    <property type="match status" value="1"/>
</dbReference>
<feature type="chain" id="PRO_5032884310" evidence="1">
    <location>
        <begin position="25"/>
        <end position="346"/>
    </location>
</feature>
<dbReference type="PANTHER" id="PTHR42928">
    <property type="entry name" value="TRICARBOXYLATE-BINDING PROTEIN"/>
    <property type="match status" value="1"/>
</dbReference>
<feature type="signal peptide" evidence="1">
    <location>
        <begin position="1"/>
        <end position="24"/>
    </location>
</feature>
<dbReference type="Proteomes" id="UP000601435">
    <property type="component" value="Unassembled WGS sequence"/>
</dbReference>
<protein>
    <submittedName>
        <fullName evidence="2">Uncharacterized protein</fullName>
    </submittedName>
</protein>
<evidence type="ECO:0000313" key="3">
    <source>
        <dbReference type="Proteomes" id="UP000601435"/>
    </source>
</evidence>
<evidence type="ECO:0000313" key="2">
    <source>
        <dbReference type="EMBL" id="CAE7517384.1"/>
    </source>
</evidence>
<name>A0A812TDK4_9DINO</name>
<dbReference type="Gene3D" id="3.40.190.10">
    <property type="entry name" value="Periplasmic binding protein-like II"/>
    <property type="match status" value="1"/>
</dbReference>
<evidence type="ECO:0000256" key="1">
    <source>
        <dbReference type="SAM" id="SignalP"/>
    </source>
</evidence>
<dbReference type="InterPro" id="IPR042100">
    <property type="entry name" value="Bug_dom1"/>
</dbReference>
<reference evidence="2" key="1">
    <citation type="submission" date="2021-02" db="EMBL/GenBank/DDBJ databases">
        <authorList>
            <person name="Dougan E. K."/>
            <person name="Rhodes N."/>
            <person name="Thang M."/>
            <person name="Chan C."/>
        </authorList>
    </citation>
    <scope>NUCLEOTIDE SEQUENCE</scope>
</reference>
<dbReference type="InterPro" id="IPR005064">
    <property type="entry name" value="BUG"/>
</dbReference>
<gene>
    <name evidence="2" type="ORF">SNEC2469_LOCUS14795</name>
</gene>
<organism evidence="2 3">
    <name type="scientific">Symbiodinium necroappetens</name>
    <dbReference type="NCBI Taxonomy" id="1628268"/>
    <lineage>
        <taxon>Eukaryota</taxon>
        <taxon>Sar</taxon>
        <taxon>Alveolata</taxon>
        <taxon>Dinophyceae</taxon>
        <taxon>Suessiales</taxon>
        <taxon>Symbiodiniaceae</taxon>
        <taxon>Symbiodinium</taxon>
    </lineage>
</organism>
<proteinExistence type="predicted"/>